<accession>A0A6G1DX78</accession>
<dbReference type="AlphaFoldDB" id="A0A6G1DX78"/>
<evidence type="ECO:0000256" key="1">
    <source>
        <dbReference type="SAM" id="MobiDB-lite"/>
    </source>
</evidence>
<dbReference type="EMBL" id="SPHZ02000005">
    <property type="protein sequence ID" value="KAF0917011.1"/>
    <property type="molecule type" value="Genomic_DNA"/>
</dbReference>
<evidence type="ECO:0000313" key="2">
    <source>
        <dbReference type="EMBL" id="KAF0917011.1"/>
    </source>
</evidence>
<feature type="region of interest" description="Disordered" evidence="1">
    <location>
        <begin position="16"/>
        <end position="89"/>
    </location>
</feature>
<dbReference type="Proteomes" id="UP000479710">
    <property type="component" value="Unassembled WGS sequence"/>
</dbReference>
<sequence length="204" mass="22550">MGAAITVSDHLTAERRRVSLEPAPPPIYVARSPCPSPISSLPKRPAISSTTTAASILHHDRSLASSADQNSASSPSRPPSQLPVDDLLPVVGDNGRIPRIRISDYPFKAMQAMIQNYCRLIRRGRSSVARSPHRRCLRRFLTIVSVAGAYACAADPLSPKRHLLLDYIASNPPTVAEWWVYWGSSYFWFDWTRQSAAVAGKEDR</sequence>
<gene>
    <name evidence="2" type="ORF">E2562_016313</name>
</gene>
<protein>
    <submittedName>
        <fullName evidence="2">Uncharacterized protein</fullName>
    </submittedName>
</protein>
<organism evidence="2 3">
    <name type="scientific">Oryza meyeriana var. granulata</name>
    <dbReference type="NCBI Taxonomy" id="110450"/>
    <lineage>
        <taxon>Eukaryota</taxon>
        <taxon>Viridiplantae</taxon>
        <taxon>Streptophyta</taxon>
        <taxon>Embryophyta</taxon>
        <taxon>Tracheophyta</taxon>
        <taxon>Spermatophyta</taxon>
        <taxon>Magnoliopsida</taxon>
        <taxon>Liliopsida</taxon>
        <taxon>Poales</taxon>
        <taxon>Poaceae</taxon>
        <taxon>BOP clade</taxon>
        <taxon>Oryzoideae</taxon>
        <taxon>Oryzeae</taxon>
        <taxon>Oryzinae</taxon>
        <taxon>Oryza</taxon>
        <taxon>Oryza meyeriana</taxon>
    </lineage>
</organism>
<comment type="caution">
    <text evidence="2">The sequence shown here is derived from an EMBL/GenBank/DDBJ whole genome shotgun (WGS) entry which is preliminary data.</text>
</comment>
<name>A0A6G1DX78_9ORYZ</name>
<evidence type="ECO:0000313" key="3">
    <source>
        <dbReference type="Proteomes" id="UP000479710"/>
    </source>
</evidence>
<proteinExistence type="predicted"/>
<reference evidence="2 3" key="1">
    <citation type="submission" date="2019-11" db="EMBL/GenBank/DDBJ databases">
        <title>Whole genome sequence of Oryza granulata.</title>
        <authorList>
            <person name="Li W."/>
        </authorList>
    </citation>
    <scope>NUCLEOTIDE SEQUENCE [LARGE SCALE GENOMIC DNA]</scope>
    <source>
        <strain evidence="3">cv. Menghai</strain>
        <tissue evidence="2">Leaf</tissue>
    </source>
</reference>
<keyword evidence="3" id="KW-1185">Reference proteome</keyword>
<feature type="compositionally biased region" description="Low complexity" evidence="1">
    <location>
        <begin position="63"/>
        <end position="75"/>
    </location>
</feature>